<dbReference type="AlphaFoldDB" id="A0A4U5ML95"/>
<organism evidence="1 2">
    <name type="scientific">Steinernema carpocapsae</name>
    <name type="common">Entomopathogenic nematode</name>
    <dbReference type="NCBI Taxonomy" id="34508"/>
    <lineage>
        <taxon>Eukaryota</taxon>
        <taxon>Metazoa</taxon>
        <taxon>Ecdysozoa</taxon>
        <taxon>Nematoda</taxon>
        <taxon>Chromadorea</taxon>
        <taxon>Rhabditida</taxon>
        <taxon>Tylenchina</taxon>
        <taxon>Panagrolaimomorpha</taxon>
        <taxon>Strongyloidoidea</taxon>
        <taxon>Steinernematidae</taxon>
        <taxon>Steinernema</taxon>
    </lineage>
</organism>
<evidence type="ECO:0000313" key="1">
    <source>
        <dbReference type="EMBL" id="TKR70236.1"/>
    </source>
</evidence>
<dbReference type="Proteomes" id="UP000298663">
    <property type="component" value="Unassembled WGS sequence"/>
</dbReference>
<reference evidence="1 2" key="2">
    <citation type="journal article" date="2019" name="G3 (Bethesda)">
        <title>Hybrid Assembly of the Genome of the Entomopathogenic Nematode Steinernema carpocapsae Identifies the X-Chromosome.</title>
        <authorList>
            <person name="Serra L."/>
            <person name="Macchietto M."/>
            <person name="Macias-Munoz A."/>
            <person name="McGill C.J."/>
            <person name="Rodriguez I.M."/>
            <person name="Rodriguez B."/>
            <person name="Murad R."/>
            <person name="Mortazavi A."/>
        </authorList>
    </citation>
    <scope>NUCLEOTIDE SEQUENCE [LARGE SCALE GENOMIC DNA]</scope>
    <source>
        <strain evidence="1 2">ALL</strain>
    </source>
</reference>
<proteinExistence type="predicted"/>
<accession>A0A4U5ML95</accession>
<reference evidence="1 2" key="1">
    <citation type="journal article" date="2015" name="Genome Biol.">
        <title>Comparative genomics of Steinernema reveals deeply conserved gene regulatory networks.</title>
        <authorList>
            <person name="Dillman A.R."/>
            <person name="Macchietto M."/>
            <person name="Porter C.F."/>
            <person name="Rogers A."/>
            <person name="Williams B."/>
            <person name="Antoshechkin I."/>
            <person name="Lee M.M."/>
            <person name="Goodwin Z."/>
            <person name="Lu X."/>
            <person name="Lewis E.E."/>
            <person name="Goodrich-Blair H."/>
            <person name="Stock S.P."/>
            <person name="Adams B.J."/>
            <person name="Sternberg P.W."/>
            <person name="Mortazavi A."/>
        </authorList>
    </citation>
    <scope>NUCLEOTIDE SEQUENCE [LARGE SCALE GENOMIC DNA]</scope>
    <source>
        <strain evidence="1 2">ALL</strain>
    </source>
</reference>
<comment type="caution">
    <text evidence="1">The sequence shown here is derived from an EMBL/GenBank/DDBJ whole genome shotgun (WGS) entry which is preliminary data.</text>
</comment>
<name>A0A4U5ML95_STECR</name>
<keyword evidence="2" id="KW-1185">Reference proteome</keyword>
<protein>
    <submittedName>
        <fullName evidence="1">Uncharacterized protein</fullName>
    </submittedName>
</protein>
<dbReference type="EMBL" id="AZBU02000007">
    <property type="protein sequence ID" value="TKR70236.1"/>
    <property type="molecule type" value="Genomic_DNA"/>
</dbReference>
<gene>
    <name evidence="1" type="ORF">L596_022285</name>
</gene>
<evidence type="ECO:0000313" key="2">
    <source>
        <dbReference type="Proteomes" id="UP000298663"/>
    </source>
</evidence>
<sequence length="68" mass="8067">MKQDTLQTLETNHKAVLAMFKPTYRILDLEKQMFLGCTSILKWQIAVKGARKRKTEFRNRVNKGLKNW</sequence>